<organism evidence="2 3">
    <name type="scientific">Pythium oligandrum</name>
    <name type="common">Mycoparasitic fungus</name>
    <dbReference type="NCBI Taxonomy" id="41045"/>
    <lineage>
        <taxon>Eukaryota</taxon>
        <taxon>Sar</taxon>
        <taxon>Stramenopiles</taxon>
        <taxon>Oomycota</taxon>
        <taxon>Peronosporomycetes</taxon>
        <taxon>Pythiales</taxon>
        <taxon>Pythiaceae</taxon>
        <taxon>Pythium</taxon>
    </lineage>
</organism>
<keyword evidence="3" id="KW-1185">Reference proteome</keyword>
<reference evidence="2" key="1">
    <citation type="submission" date="2019-03" db="EMBL/GenBank/DDBJ databases">
        <title>Long read genome sequence of the mycoparasitic Pythium oligandrum ATCC 38472 isolated from sugarbeet rhizosphere.</title>
        <authorList>
            <person name="Gaulin E."/>
        </authorList>
    </citation>
    <scope>NUCLEOTIDE SEQUENCE</scope>
    <source>
        <strain evidence="2">ATCC 38472_TT</strain>
    </source>
</reference>
<sequence length="304" mass="34767">MLRGQRGRLNSIYATCVDEETHARCVQVDDTMDRETPNFVPCPNSESKPRLRGRDLALVKDEVLLWPKGTICYEFKNLLSSTQASNLLQAVNTYVRDTEAVQFLHWSECTPGMGICNDCRIRVEITNDEPGCFAKVGYREDMPRQFNLDSVTPQGRVDFRILHELGHVLGLQHEHQHPDRAVVVVRPLAPGKEIQYWKENGERKTKYDRLSIMHYDKKYLCVPKQQREGEKRFCDIDESPPEADCVIPEREKHCDPSKDDSFGGRQLSSLDILGLQHLYDGALPQPAQEISANDFAAFMSLDMD</sequence>
<name>A0A8K1CCJ5_PYTOL</name>
<accession>A0A8K1CCJ5</accession>
<comment type="caution">
    <text evidence="2">The sequence shown here is derived from an EMBL/GenBank/DDBJ whole genome shotgun (WGS) entry which is preliminary data.</text>
</comment>
<dbReference type="SUPFAM" id="SSF55486">
    <property type="entry name" value="Metalloproteases ('zincins'), catalytic domain"/>
    <property type="match status" value="1"/>
</dbReference>
<dbReference type="GO" id="GO:0004222">
    <property type="term" value="F:metalloendopeptidase activity"/>
    <property type="evidence" value="ECO:0007669"/>
    <property type="project" value="InterPro"/>
</dbReference>
<gene>
    <name evidence="2" type="ORF">Poli38472_000555</name>
</gene>
<dbReference type="SMART" id="SM00235">
    <property type="entry name" value="ZnMc"/>
    <property type="match status" value="1"/>
</dbReference>
<proteinExistence type="predicted"/>
<dbReference type="PANTHER" id="PTHR10127">
    <property type="entry name" value="DISCOIDIN, CUB, EGF, LAMININ , AND ZINC METALLOPROTEASE DOMAIN CONTAINING"/>
    <property type="match status" value="1"/>
</dbReference>
<dbReference type="AlphaFoldDB" id="A0A8K1CCJ5"/>
<dbReference type="OrthoDB" id="5945790at2759"/>
<dbReference type="Proteomes" id="UP000794436">
    <property type="component" value="Unassembled WGS sequence"/>
</dbReference>
<dbReference type="Pfam" id="PF01400">
    <property type="entry name" value="Astacin"/>
    <property type="match status" value="1"/>
</dbReference>
<protein>
    <recommendedName>
        <fullName evidence="1">Peptidase metallopeptidase domain-containing protein</fullName>
    </recommendedName>
</protein>
<dbReference type="InterPro" id="IPR006026">
    <property type="entry name" value="Peptidase_Metallo"/>
</dbReference>
<feature type="domain" description="Peptidase metallopeptidase" evidence="1">
    <location>
        <begin position="62"/>
        <end position="211"/>
    </location>
</feature>
<evidence type="ECO:0000313" key="2">
    <source>
        <dbReference type="EMBL" id="TMW60513.1"/>
    </source>
</evidence>
<evidence type="ECO:0000259" key="1">
    <source>
        <dbReference type="SMART" id="SM00235"/>
    </source>
</evidence>
<evidence type="ECO:0000313" key="3">
    <source>
        <dbReference type="Proteomes" id="UP000794436"/>
    </source>
</evidence>
<dbReference type="GO" id="GO:0008270">
    <property type="term" value="F:zinc ion binding"/>
    <property type="evidence" value="ECO:0007669"/>
    <property type="project" value="InterPro"/>
</dbReference>
<dbReference type="EMBL" id="SPLM01000108">
    <property type="protein sequence ID" value="TMW60513.1"/>
    <property type="molecule type" value="Genomic_DNA"/>
</dbReference>
<dbReference type="InterPro" id="IPR024079">
    <property type="entry name" value="MetalloPept_cat_dom_sf"/>
</dbReference>
<dbReference type="Gene3D" id="3.40.390.10">
    <property type="entry name" value="Collagenase (Catalytic Domain)"/>
    <property type="match status" value="1"/>
</dbReference>
<dbReference type="PANTHER" id="PTHR10127:SF850">
    <property type="entry name" value="METALLOENDOPEPTIDASE"/>
    <property type="match status" value="1"/>
</dbReference>
<dbReference type="GO" id="GO:0006508">
    <property type="term" value="P:proteolysis"/>
    <property type="evidence" value="ECO:0007669"/>
    <property type="project" value="InterPro"/>
</dbReference>
<dbReference type="InterPro" id="IPR001506">
    <property type="entry name" value="Peptidase_M12A"/>
</dbReference>